<dbReference type="InterPro" id="IPR011009">
    <property type="entry name" value="Kinase-like_dom_sf"/>
</dbReference>
<dbReference type="Gene3D" id="3.90.1200.10">
    <property type="match status" value="1"/>
</dbReference>
<dbReference type="PANTHER" id="PTHR21064">
    <property type="entry name" value="AMINOGLYCOSIDE PHOSPHOTRANSFERASE DOMAIN-CONTAINING PROTEIN-RELATED"/>
    <property type="match status" value="1"/>
</dbReference>
<gene>
    <name evidence="3" type="ORF">HLPCO_002034</name>
</gene>
<sequence>MNKTVLENWDIGNLVECKTLNTKVSLIETEDHVYILKLKKDSEHKSNMESLKTEHKLIKYLLGEGLNVPRPIKTKQGTDVVSINNDLYCLYEYIEGSHVLNHYEADDLNGLAYKYGEAISKLHKGLAIITDFVDAKVTHFLKDVNAWAIPLLEEHDYIEEKLQEVIDYVTQYELIYESLPKQLIHRDLHPNNLLLQAGVVSGFLDFEISVKGIRLFDLCYACTALLGEAVEGVFNKDYTKIEKWKMYVSYLMKGYHNHNELTEEEIDCIPLIMILIQFIMSAYFLSTDESDLTHQNLDSLKWVYENRKRLVKQVYKEVISLEN</sequence>
<dbReference type="EMBL" id="AFNU02000007">
    <property type="protein sequence ID" value="ERJ11795.1"/>
    <property type="molecule type" value="Genomic_DNA"/>
</dbReference>
<evidence type="ECO:0000313" key="4">
    <source>
        <dbReference type="Proteomes" id="UP000005707"/>
    </source>
</evidence>
<dbReference type="SUPFAM" id="SSF56112">
    <property type="entry name" value="Protein kinase-like (PK-like)"/>
    <property type="match status" value="1"/>
</dbReference>
<dbReference type="RefSeq" id="WP_008824583.1">
    <property type="nucleotide sequence ID" value="NZ_AFNU02000007.1"/>
</dbReference>
<comment type="caution">
    <text evidence="3">The sequence shown here is derived from an EMBL/GenBank/DDBJ whole genome shotgun (WGS) entry which is preliminary data.</text>
</comment>
<dbReference type="Gene3D" id="3.30.200.20">
    <property type="entry name" value="Phosphorylase Kinase, domain 1"/>
    <property type="match status" value="1"/>
</dbReference>
<comment type="similarity">
    <text evidence="1">Belongs to the pseudomonas-type ThrB family.</text>
</comment>
<dbReference type="InterPro" id="IPR050249">
    <property type="entry name" value="Pseudomonas-type_ThrB"/>
</dbReference>
<accession>U2FFW7</accession>
<dbReference type="PROSITE" id="PS50011">
    <property type="entry name" value="PROTEIN_KINASE_DOM"/>
    <property type="match status" value="1"/>
</dbReference>
<dbReference type="EC" id="2.7.1.39" evidence="3"/>
<reference evidence="3 4" key="1">
    <citation type="journal article" date="2011" name="J. Bacteriol.">
        <title>Genome sequence of Haloplasma contractile, an unusual contractile bacterium from a deep-sea anoxic brine lake.</title>
        <authorList>
            <person name="Antunes A."/>
            <person name="Alam I."/>
            <person name="El Dorry H."/>
            <person name="Siam R."/>
            <person name="Robertson A."/>
            <person name="Bajic V.B."/>
            <person name="Stingl U."/>
        </authorList>
    </citation>
    <scope>NUCLEOTIDE SEQUENCE [LARGE SCALE GENOMIC DNA]</scope>
    <source>
        <strain evidence="3 4">SSD-17B</strain>
    </source>
</reference>
<dbReference type="STRING" id="1033810.HLPCO_002034"/>
<dbReference type="GO" id="GO:0004672">
    <property type="term" value="F:protein kinase activity"/>
    <property type="evidence" value="ECO:0007669"/>
    <property type="project" value="InterPro"/>
</dbReference>
<dbReference type="eggNOG" id="COG2334">
    <property type="taxonomic scope" value="Bacteria"/>
</dbReference>
<dbReference type="GO" id="GO:0005524">
    <property type="term" value="F:ATP binding"/>
    <property type="evidence" value="ECO:0007669"/>
    <property type="project" value="InterPro"/>
</dbReference>
<evidence type="ECO:0000259" key="2">
    <source>
        <dbReference type="PROSITE" id="PS50011"/>
    </source>
</evidence>
<proteinExistence type="inferred from homology"/>
<feature type="domain" description="Protein kinase" evidence="2">
    <location>
        <begin position="1"/>
        <end position="323"/>
    </location>
</feature>
<keyword evidence="3" id="KW-0418">Kinase</keyword>
<organism evidence="3 4">
    <name type="scientific">Haloplasma contractile SSD-17B</name>
    <dbReference type="NCBI Taxonomy" id="1033810"/>
    <lineage>
        <taxon>Bacteria</taxon>
        <taxon>Bacillati</taxon>
        <taxon>Mycoplasmatota</taxon>
        <taxon>Mollicutes</taxon>
        <taxon>Haloplasmatales</taxon>
        <taxon>Haloplasmataceae</taxon>
        <taxon>Haloplasma</taxon>
    </lineage>
</organism>
<protein>
    <submittedName>
        <fullName evidence="3">Homoserine kinase type II protein</fullName>
        <ecNumber evidence="3">2.7.1.39</ecNumber>
    </submittedName>
</protein>
<dbReference type="InterPro" id="IPR002575">
    <property type="entry name" value="Aminoglycoside_PTrfase"/>
</dbReference>
<keyword evidence="3" id="KW-0808">Transferase</keyword>
<dbReference type="Pfam" id="PF01636">
    <property type="entry name" value="APH"/>
    <property type="match status" value="1"/>
</dbReference>
<dbReference type="Proteomes" id="UP000005707">
    <property type="component" value="Unassembled WGS sequence"/>
</dbReference>
<dbReference type="AlphaFoldDB" id="U2FFW7"/>
<dbReference type="GO" id="GO:0004413">
    <property type="term" value="F:homoserine kinase activity"/>
    <property type="evidence" value="ECO:0007669"/>
    <property type="project" value="UniProtKB-EC"/>
</dbReference>
<dbReference type="InParanoid" id="U2FFW7"/>
<dbReference type="OrthoDB" id="48950at2"/>
<dbReference type="InterPro" id="IPR000719">
    <property type="entry name" value="Prot_kinase_dom"/>
</dbReference>
<reference evidence="3 4" key="2">
    <citation type="journal article" date="2013" name="PLoS ONE">
        <title>INDIGO - INtegrated Data Warehouse of MIcrobial GenOmes with Examples from the Red Sea Extremophiles.</title>
        <authorList>
            <person name="Alam I."/>
            <person name="Antunes A."/>
            <person name="Kamau A.A."/>
            <person name="Ba Alawi W."/>
            <person name="Kalkatawi M."/>
            <person name="Stingl U."/>
            <person name="Bajic V.B."/>
        </authorList>
    </citation>
    <scope>NUCLEOTIDE SEQUENCE [LARGE SCALE GENOMIC DNA]</scope>
    <source>
        <strain evidence="3 4">SSD-17B</strain>
    </source>
</reference>
<evidence type="ECO:0000313" key="3">
    <source>
        <dbReference type="EMBL" id="ERJ11795.1"/>
    </source>
</evidence>
<name>U2FFW7_9MOLU</name>
<keyword evidence="4" id="KW-1185">Reference proteome</keyword>
<evidence type="ECO:0000256" key="1">
    <source>
        <dbReference type="ARBA" id="ARBA00038240"/>
    </source>
</evidence>
<dbReference type="PANTHER" id="PTHR21064:SF6">
    <property type="entry name" value="AMINOGLYCOSIDE PHOSPHOTRANSFERASE DOMAIN-CONTAINING PROTEIN"/>
    <property type="match status" value="1"/>
</dbReference>